<dbReference type="InterPro" id="IPR003409">
    <property type="entry name" value="MORN"/>
</dbReference>
<dbReference type="Pfam" id="PF02493">
    <property type="entry name" value="MORN"/>
    <property type="match status" value="2"/>
</dbReference>
<dbReference type="RefSeq" id="WP_170878446.1">
    <property type="nucleotide sequence ID" value="NZ_FUYR01000002.1"/>
</dbReference>
<dbReference type="AlphaFoldDB" id="A0A1T5DQY6"/>
<evidence type="ECO:0000313" key="4">
    <source>
        <dbReference type="Proteomes" id="UP000189981"/>
    </source>
</evidence>
<evidence type="ECO:0000256" key="1">
    <source>
        <dbReference type="ARBA" id="ARBA00022737"/>
    </source>
</evidence>
<keyword evidence="1" id="KW-0677">Repeat</keyword>
<dbReference type="PANTHER" id="PTHR43215">
    <property type="entry name" value="RADIAL SPOKE HEAD 1 HOMOLOG"/>
    <property type="match status" value="1"/>
</dbReference>
<dbReference type="Gene3D" id="2.20.110.10">
    <property type="entry name" value="Histone H3 K4-specific methyltransferase SET7/9 N-terminal domain"/>
    <property type="match status" value="1"/>
</dbReference>
<proteinExistence type="predicted"/>
<feature type="signal peptide" evidence="2">
    <location>
        <begin position="1"/>
        <end position="22"/>
    </location>
</feature>
<dbReference type="Proteomes" id="UP000189981">
    <property type="component" value="Unassembled WGS sequence"/>
</dbReference>
<sequence length="236" mass="25989">MKIKSKFLILILFFGTVGQSIAQENCKVLLSAIAGKYEGECKKGNANGVGKAEGIDQYQGEFKDGLPHGTGTYSWKNGDSYVGKWSNGKRDGDGIMKIKKKDGADSLLTGVWKKDLYLGKTDKPFKVYARTLQVTRADIEYKMTDENAIILTLSNTTGNVPSLNGQIAIKATLGQIAISQGSYTRVLNVSETAKQLTYKLDNVIFPFRAKFRFGNQEIDALFSEKGVYTMNVVLNN</sequence>
<dbReference type="STRING" id="572036.SAMN05661099_2519"/>
<organism evidence="3 4">
    <name type="scientific">Daejeonella lutea</name>
    <dbReference type="NCBI Taxonomy" id="572036"/>
    <lineage>
        <taxon>Bacteria</taxon>
        <taxon>Pseudomonadati</taxon>
        <taxon>Bacteroidota</taxon>
        <taxon>Sphingobacteriia</taxon>
        <taxon>Sphingobacteriales</taxon>
        <taxon>Sphingobacteriaceae</taxon>
        <taxon>Daejeonella</taxon>
    </lineage>
</organism>
<protein>
    <submittedName>
        <fullName evidence="3">MORN repeat-containing protein</fullName>
    </submittedName>
</protein>
<dbReference type="SUPFAM" id="SSF82185">
    <property type="entry name" value="Histone H3 K4-specific methyltransferase SET7/9 N-terminal domain"/>
    <property type="match status" value="1"/>
</dbReference>
<evidence type="ECO:0000313" key="3">
    <source>
        <dbReference type="EMBL" id="SKB73960.1"/>
    </source>
</evidence>
<accession>A0A1T5DQY6</accession>
<gene>
    <name evidence="3" type="ORF">SAMN05661099_2519</name>
</gene>
<keyword evidence="4" id="KW-1185">Reference proteome</keyword>
<dbReference type="EMBL" id="FUYR01000002">
    <property type="protein sequence ID" value="SKB73960.1"/>
    <property type="molecule type" value="Genomic_DNA"/>
</dbReference>
<keyword evidence="2" id="KW-0732">Signal</keyword>
<name>A0A1T5DQY6_9SPHI</name>
<dbReference type="SMART" id="SM00698">
    <property type="entry name" value="MORN"/>
    <property type="match status" value="2"/>
</dbReference>
<dbReference type="PANTHER" id="PTHR43215:SF14">
    <property type="entry name" value="RADIAL SPOKE HEAD 1 HOMOLOG"/>
    <property type="match status" value="1"/>
</dbReference>
<evidence type="ECO:0000256" key="2">
    <source>
        <dbReference type="SAM" id="SignalP"/>
    </source>
</evidence>
<feature type="chain" id="PRO_5013295727" evidence="2">
    <location>
        <begin position="23"/>
        <end position="236"/>
    </location>
</feature>
<reference evidence="4" key="1">
    <citation type="submission" date="2017-02" db="EMBL/GenBank/DDBJ databases">
        <authorList>
            <person name="Varghese N."/>
            <person name="Submissions S."/>
        </authorList>
    </citation>
    <scope>NUCLEOTIDE SEQUENCE [LARGE SCALE GENOMIC DNA]</scope>
    <source>
        <strain evidence="4">DSM 22385</strain>
    </source>
</reference>